<comment type="caution">
    <text evidence="1">The sequence shown here is derived from an EMBL/GenBank/DDBJ whole genome shotgun (WGS) entry which is preliminary data.</text>
</comment>
<name>A0A0F8Y5H4_9ZZZZ</name>
<dbReference type="EMBL" id="LAZR01055360">
    <property type="protein sequence ID" value="KKK76538.1"/>
    <property type="molecule type" value="Genomic_DNA"/>
</dbReference>
<sequence>MEGKTVKCPVCGKPYVVHPYVVGDQSACPKCREEARKDLPNKWR</sequence>
<accession>A0A0F8Y5H4</accession>
<reference evidence="1" key="1">
    <citation type="journal article" date="2015" name="Nature">
        <title>Complex archaea that bridge the gap between prokaryotes and eukaryotes.</title>
        <authorList>
            <person name="Spang A."/>
            <person name="Saw J.H."/>
            <person name="Jorgensen S.L."/>
            <person name="Zaremba-Niedzwiedzka K."/>
            <person name="Martijn J."/>
            <person name="Lind A.E."/>
            <person name="van Eijk R."/>
            <person name="Schleper C."/>
            <person name="Guy L."/>
            <person name="Ettema T.J."/>
        </authorList>
    </citation>
    <scope>NUCLEOTIDE SEQUENCE</scope>
</reference>
<dbReference type="AlphaFoldDB" id="A0A0F8Y5H4"/>
<protein>
    <submittedName>
        <fullName evidence="1">Uncharacterized protein</fullName>
    </submittedName>
</protein>
<evidence type="ECO:0000313" key="1">
    <source>
        <dbReference type="EMBL" id="KKK76538.1"/>
    </source>
</evidence>
<gene>
    <name evidence="1" type="ORF">LCGC14_2862630</name>
</gene>
<proteinExistence type="predicted"/>
<organism evidence="1">
    <name type="scientific">marine sediment metagenome</name>
    <dbReference type="NCBI Taxonomy" id="412755"/>
    <lineage>
        <taxon>unclassified sequences</taxon>
        <taxon>metagenomes</taxon>
        <taxon>ecological metagenomes</taxon>
    </lineage>
</organism>